<comment type="caution">
    <text evidence="2">The sequence shown here is derived from an EMBL/GenBank/DDBJ whole genome shotgun (WGS) entry which is preliminary data.</text>
</comment>
<evidence type="ECO:0000313" key="2">
    <source>
        <dbReference type="EMBL" id="OZV70608.1"/>
    </source>
</evidence>
<dbReference type="Proteomes" id="UP000216840">
    <property type="component" value="Unassembled WGS sequence"/>
</dbReference>
<keyword evidence="3" id="KW-1185">Reference proteome</keyword>
<dbReference type="AlphaFoldDB" id="A0A265UZ49"/>
<dbReference type="Pfam" id="PF10677">
    <property type="entry name" value="DUF2490"/>
    <property type="match status" value="1"/>
</dbReference>
<evidence type="ECO:0008006" key="4">
    <source>
        <dbReference type="Google" id="ProtNLM"/>
    </source>
</evidence>
<keyword evidence="1" id="KW-0732">Signal</keyword>
<organism evidence="2 3">
    <name type="scientific">Winogradskyella aurantia</name>
    <dbReference type="NCBI Taxonomy" id="1915063"/>
    <lineage>
        <taxon>Bacteria</taxon>
        <taxon>Pseudomonadati</taxon>
        <taxon>Bacteroidota</taxon>
        <taxon>Flavobacteriia</taxon>
        <taxon>Flavobacteriales</taxon>
        <taxon>Flavobacteriaceae</taxon>
        <taxon>Winogradskyella</taxon>
    </lineage>
</organism>
<evidence type="ECO:0000256" key="1">
    <source>
        <dbReference type="SAM" id="SignalP"/>
    </source>
</evidence>
<accession>A0A265UZ49</accession>
<reference evidence="2 3" key="1">
    <citation type="submission" date="2017-05" db="EMBL/GenBank/DDBJ databases">
        <title>The draft genome sequence of Idiomarina salinarum WNB302.</title>
        <authorList>
            <person name="Sun Y."/>
            <person name="Chen B."/>
            <person name="Du Z."/>
        </authorList>
    </citation>
    <scope>NUCLEOTIDE SEQUENCE [LARGE SCALE GENOMIC DNA]</scope>
    <source>
        <strain evidence="2 3">WNB302</strain>
    </source>
</reference>
<sequence length="228" mass="26585">MSMSYTNALFIIFFLCSGFSSYSQEVFATLGESSVAINHNVTDVYKVNFTVNSRYYLYRDNDFGFENRQIDLIHFSTLNLAYNQSISLGVQYRIREGIDGGNNELRFTQQYNFTERRFALRFGHRFRLEERFFNNITFFRTRYRFALDFPLNGERLDIGECYVVGSTEALLSLSKKTNPRIGYRITGQLGWVPSKSLKIQGGLEYRFINLNITRSQNLFILTSAILNI</sequence>
<gene>
    <name evidence="2" type="ORF">CA834_00385</name>
</gene>
<feature type="signal peptide" evidence="1">
    <location>
        <begin position="1"/>
        <end position="23"/>
    </location>
</feature>
<dbReference type="RefSeq" id="WP_094966684.1">
    <property type="nucleotide sequence ID" value="NZ_NGJN01000001.1"/>
</dbReference>
<dbReference type="OrthoDB" id="1436620at2"/>
<evidence type="ECO:0000313" key="3">
    <source>
        <dbReference type="Proteomes" id="UP000216840"/>
    </source>
</evidence>
<feature type="chain" id="PRO_5012379402" description="DUF2490 domain-containing protein" evidence="1">
    <location>
        <begin position="24"/>
        <end position="228"/>
    </location>
</feature>
<dbReference type="InterPro" id="IPR019619">
    <property type="entry name" value="DUF2490"/>
</dbReference>
<name>A0A265UZ49_9FLAO</name>
<dbReference type="EMBL" id="NGJN01000001">
    <property type="protein sequence ID" value="OZV70608.1"/>
    <property type="molecule type" value="Genomic_DNA"/>
</dbReference>
<protein>
    <recommendedName>
        <fullName evidence="4">DUF2490 domain-containing protein</fullName>
    </recommendedName>
</protein>
<proteinExistence type="predicted"/>